<keyword evidence="4" id="KW-0804">Transcription</keyword>
<evidence type="ECO:0000313" key="7">
    <source>
        <dbReference type="EMBL" id="MBA2889572.1"/>
    </source>
</evidence>
<dbReference type="InterPro" id="IPR004111">
    <property type="entry name" value="Repressor_TetR_C"/>
</dbReference>
<evidence type="ECO:0000256" key="4">
    <source>
        <dbReference type="ARBA" id="ARBA00023163"/>
    </source>
</evidence>
<evidence type="ECO:0000259" key="6">
    <source>
        <dbReference type="PROSITE" id="PS50977"/>
    </source>
</evidence>
<organism evidence="7 8">
    <name type="scientific">Nonomuraea soli</name>
    <dbReference type="NCBI Taxonomy" id="1032476"/>
    <lineage>
        <taxon>Bacteria</taxon>
        <taxon>Bacillati</taxon>
        <taxon>Actinomycetota</taxon>
        <taxon>Actinomycetes</taxon>
        <taxon>Streptosporangiales</taxon>
        <taxon>Streptosporangiaceae</taxon>
        <taxon>Nonomuraea</taxon>
    </lineage>
</organism>
<name>A0A7W0CEA8_9ACTN</name>
<dbReference type="Pfam" id="PF00440">
    <property type="entry name" value="TetR_N"/>
    <property type="match status" value="1"/>
</dbReference>
<dbReference type="InterPro" id="IPR009057">
    <property type="entry name" value="Homeodomain-like_sf"/>
</dbReference>
<dbReference type="Gene3D" id="1.10.10.60">
    <property type="entry name" value="Homeodomain-like"/>
    <property type="match status" value="1"/>
</dbReference>
<dbReference type="InterPro" id="IPR001647">
    <property type="entry name" value="HTH_TetR"/>
</dbReference>
<dbReference type="PRINTS" id="PR00400">
    <property type="entry name" value="TETREPRESSOR"/>
</dbReference>
<dbReference type="GO" id="GO:0000976">
    <property type="term" value="F:transcription cis-regulatory region binding"/>
    <property type="evidence" value="ECO:0007669"/>
    <property type="project" value="TreeGrafter"/>
</dbReference>
<proteinExistence type="predicted"/>
<feature type="DNA-binding region" description="H-T-H motif" evidence="5">
    <location>
        <begin position="37"/>
        <end position="56"/>
    </location>
</feature>
<evidence type="ECO:0000313" key="8">
    <source>
        <dbReference type="Proteomes" id="UP000530928"/>
    </source>
</evidence>
<comment type="caution">
    <text evidence="7">The sequence shown here is derived from an EMBL/GenBank/DDBJ whole genome shotgun (WGS) entry which is preliminary data.</text>
</comment>
<dbReference type="SUPFAM" id="SSF48498">
    <property type="entry name" value="Tetracyclin repressor-like, C-terminal domain"/>
    <property type="match status" value="1"/>
</dbReference>
<dbReference type="PRINTS" id="PR00455">
    <property type="entry name" value="HTHTETR"/>
</dbReference>
<dbReference type="RefSeq" id="WP_181608352.1">
    <property type="nucleotide sequence ID" value="NZ_BAABAM010000001.1"/>
</dbReference>
<dbReference type="Pfam" id="PF02909">
    <property type="entry name" value="TetR_C_1"/>
    <property type="match status" value="1"/>
</dbReference>
<dbReference type="PANTHER" id="PTHR30055:SF151">
    <property type="entry name" value="TRANSCRIPTIONAL REGULATORY PROTEIN"/>
    <property type="match status" value="1"/>
</dbReference>
<dbReference type="GO" id="GO:0045892">
    <property type="term" value="P:negative regulation of DNA-templated transcription"/>
    <property type="evidence" value="ECO:0007669"/>
    <property type="project" value="InterPro"/>
</dbReference>
<dbReference type="EMBL" id="JACDUR010000001">
    <property type="protein sequence ID" value="MBA2889572.1"/>
    <property type="molecule type" value="Genomic_DNA"/>
</dbReference>
<evidence type="ECO:0000256" key="3">
    <source>
        <dbReference type="ARBA" id="ARBA00023125"/>
    </source>
</evidence>
<dbReference type="AlphaFoldDB" id="A0A7W0CEA8"/>
<dbReference type="InterPro" id="IPR050109">
    <property type="entry name" value="HTH-type_TetR-like_transc_reg"/>
</dbReference>
<dbReference type="PANTHER" id="PTHR30055">
    <property type="entry name" value="HTH-TYPE TRANSCRIPTIONAL REGULATOR RUTR"/>
    <property type="match status" value="1"/>
</dbReference>
<dbReference type="Gene3D" id="1.10.357.10">
    <property type="entry name" value="Tetracycline Repressor, domain 2"/>
    <property type="match status" value="1"/>
</dbReference>
<dbReference type="InterPro" id="IPR003012">
    <property type="entry name" value="Tet_transcr_reg_TetR"/>
</dbReference>
<dbReference type="Proteomes" id="UP000530928">
    <property type="component" value="Unassembled WGS sequence"/>
</dbReference>
<feature type="domain" description="HTH tetR-type" evidence="6">
    <location>
        <begin position="14"/>
        <end position="74"/>
    </location>
</feature>
<dbReference type="InterPro" id="IPR036271">
    <property type="entry name" value="Tet_transcr_reg_TetR-rel_C_sf"/>
</dbReference>
<keyword evidence="3 5" id="KW-0238">DNA-binding</keyword>
<evidence type="ECO:0000256" key="2">
    <source>
        <dbReference type="ARBA" id="ARBA00023015"/>
    </source>
</evidence>
<dbReference type="GO" id="GO:0046677">
    <property type="term" value="P:response to antibiotic"/>
    <property type="evidence" value="ECO:0007669"/>
    <property type="project" value="InterPro"/>
</dbReference>
<dbReference type="SUPFAM" id="SSF46689">
    <property type="entry name" value="Homeodomain-like"/>
    <property type="match status" value="1"/>
</dbReference>
<evidence type="ECO:0000256" key="5">
    <source>
        <dbReference type="PROSITE-ProRule" id="PRU00335"/>
    </source>
</evidence>
<protein>
    <submittedName>
        <fullName evidence="7">AcrR family transcriptional regulator</fullName>
    </submittedName>
</protein>
<accession>A0A7W0CEA8</accession>
<keyword evidence="2" id="KW-0805">Transcription regulation</keyword>
<gene>
    <name evidence="7" type="ORF">HNR30_000907</name>
</gene>
<keyword evidence="1" id="KW-0678">Repressor</keyword>
<dbReference type="GO" id="GO:0003700">
    <property type="term" value="F:DNA-binding transcription factor activity"/>
    <property type="evidence" value="ECO:0007669"/>
    <property type="project" value="TreeGrafter"/>
</dbReference>
<evidence type="ECO:0000256" key="1">
    <source>
        <dbReference type="ARBA" id="ARBA00022491"/>
    </source>
</evidence>
<dbReference type="PROSITE" id="PS50977">
    <property type="entry name" value="HTH_TETR_2"/>
    <property type="match status" value="1"/>
</dbReference>
<keyword evidence="8" id="KW-1185">Reference proteome</keyword>
<reference evidence="7 8" key="1">
    <citation type="submission" date="2020-07" db="EMBL/GenBank/DDBJ databases">
        <title>Genomic Encyclopedia of Type Strains, Phase IV (KMG-IV): sequencing the most valuable type-strain genomes for metagenomic binning, comparative biology and taxonomic classification.</title>
        <authorList>
            <person name="Goeker M."/>
        </authorList>
    </citation>
    <scope>NUCLEOTIDE SEQUENCE [LARGE SCALE GENOMIC DNA]</scope>
    <source>
        <strain evidence="7 8">DSM 45533</strain>
    </source>
</reference>
<sequence>MWIDEETDAQPRVPLSRRRVLRTAVAIADEAGVEALTMRRLASELGVEPMSLYHHVANKEAILDGLIEVIVGEILEAVGGLSGDDGWQAALRRRILAAREVLLRHRWAPAVFQTRKEIAAPLIAYYDGVLAILRSGGFSWDLAHHAIHALGSRAIGFAMELFQPDDAGSGDDDPEMMAMMAQQFPNIAGMMAAIVHDDPDTTLSWCDDQSEFEFGLDLLLEGLERRRSS</sequence>